<evidence type="ECO:0000256" key="2">
    <source>
        <dbReference type="ARBA" id="ARBA00022527"/>
    </source>
</evidence>
<dbReference type="InterPro" id="IPR008271">
    <property type="entry name" value="Ser/Thr_kinase_AS"/>
</dbReference>
<evidence type="ECO:0000256" key="4">
    <source>
        <dbReference type="ARBA" id="ARBA00022741"/>
    </source>
</evidence>
<feature type="compositionally biased region" description="Low complexity" evidence="8">
    <location>
        <begin position="341"/>
        <end position="361"/>
    </location>
</feature>
<feature type="region of interest" description="Disordered" evidence="8">
    <location>
        <begin position="338"/>
        <end position="368"/>
    </location>
</feature>
<comment type="caution">
    <text evidence="11">The sequence shown here is derived from an EMBL/GenBank/DDBJ whole genome shotgun (WGS) entry which is preliminary data.</text>
</comment>
<dbReference type="PROSITE" id="PS00108">
    <property type="entry name" value="PROTEIN_KINASE_ST"/>
    <property type="match status" value="1"/>
</dbReference>
<keyword evidence="6 7" id="KW-0067">ATP-binding</keyword>
<dbReference type="PROSITE" id="PS00107">
    <property type="entry name" value="PROTEIN_KINASE_ATP"/>
    <property type="match status" value="1"/>
</dbReference>
<dbReference type="CDD" id="cd14014">
    <property type="entry name" value="STKc_PknB_like"/>
    <property type="match status" value="1"/>
</dbReference>
<proteinExistence type="predicted"/>
<feature type="domain" description="Protein kinase" evidence="10">
    <location>
        <begin position="18"/>
        <end position="278"/>
    </location>
</feature>
<dbReference type="EC" id="2.7.11.1" evidence="1"/>
<evidence type="ECO:0000256" key="8">
    <source>
        <dbReference type="SAM" id="MobiDB-lite"/>
    </source>
</evidence>
<protein>
    <recommendedName>
        <fullName evidence="1">non-specific serine/threonine protein kinase</fullName>
        <ecNumber evidence="1">2.7.11.1</ecNumber>
    </recommendedName>
</protein>
<evidence type="ECO:0000256" key="5">
    <source>
        <dbReference type="ARBA" id="ARBA00022777"/>
    </source>
</evidence>
<reference evidence="11 12" key="1">
    <citation type="submission" date="2016-08" db="EMBL/GenBank/DDBJ databases">
        <title>Genome sequence of Clavibacter michiganensis spp. strain CASJ009.</title>
        <authorList>
            <person name="Thapa S.P."/>
            <person name="Coaker G."/>
        </authorList>
    </citation>
    <scope>NUCLEOTIDE SEQUENCE [LARGE SCALE GENOMIC DNA]</scope>
    <source>
        <strain evidence="11">CASJ009</strain>
    </source>
</reference>
<dbReference type="EMBL" id="MDHJ01000001">
    <property type="protein sequence ID" value="OUE09696.1"/>
    <property type="molecule type" value="Genomic_DNA"/>
</dbReference>
<dbReference type="PANTHER" id="PTHR43289:SF6">
    <property type="entry name" value="SERINE_THREONINE-PROTEIN KINASE NEKL-3"/>
    <property type="match status" value="1"/>
</dbReference>
<dbReference type="Gene3D" id="1.10.510.10">
    <property type="entry name" value="Transferase(Phosphotransferase) domain 1"/>
    <property type="match status" value="1"/>
</dbReference>
<evidence type="ECO:0000313" key="11">
    <source>
        <dbReference type="EMBL" id="OUE09696.1"/>
    </source>
</evidence>
<dbReference type="InterPro" id="IPR017441">
    <property type="entry name" value="Protein_kinase_ATP_BS"/>
</dbReference>
<evidence type="ECO:0000313" key="12">
    <source>
        <dbReference type="Proteomes" id="UP000195106"/>
    </source>
</evidence>
<evidence type="ECO:0000259" key="10">
    <source>
        <dbReference type="PROSITE" id="PS50011"/>
    </source>
</evidence>
<dbReference type="SMART" id="SM00220">
    <property type="entry name" value="S_TKc"/>
    <property type="match status" value="1"/>
</dbReference>
<dbReference type="InterPro" id="IPR011009">
    <property type="entry name" value="Kinase-like_dom_sf"/>
</dbReference>
<evidence type="ECO:0000256" key="9">
    <source>
        <dbReference type="SAM" id="Phobius"/>
    </source>
</evidence>
<dbReference type="InterPro" id="IPR000719">
    <property type="entry name" value="Prot_kinase_dom"/>
</dbReference>
<dbReference type="SUPFAM" id="SSF56112">
    <property type="entry name" value="Protein kinase-like (PK-like)"/>
    <property type="match status" value="1"/>
</dbReference>
<dbReference type="Pfam" id="PF00069">
    <property type="entry name" value="Pkinase"/>
    <property type="match status" value="1"/>
</dbReference>
<organism evidence="11 12">
    <name type="scientific">Clavibacter michiganensis</name>
    <dbReference type="NCBI Taxonomy" id="28447"/>
    <lineage>
        <taxon>Bacteria</taxon>
        <taxon>Bacillati</taxon>
        <taxon>Actinomycetota</taxon>
        <taxon>Actinomycetes</taxon>
        <taxon>Micrococcales</taxon>
        <taxon>Microbacteriaceae</taxon>
        <taxon>Clavibacter</taxon>
    </lineage>
</organism>
<keyword evidence="5 11" id="KW-0418">Kinase</keyword>
<dbReference type="PANTHER" id="PTHR43289">
    <property type="entry name" value="MITOGEN-ACTIVATED PROTEIN KINASE KINASE KINASE 20-RELATED"/>
    <property type="match status" value="1"/>
</dbReference>
<dbReference type="Proteomes" id="UP000195106">
    <property type="component" value="Unassembled WGS sequence"/>
</dbReference>
<keyword evidence="4 7" id="KW-0547">Nucleotide-binding</keyword>
<name>A0A251XW07_9MICO</name>
<accession>A0A251XW07</accession>
<dbReference type="GO" id="GO:0004674">
    <property type="term" value="F:protein serine/threonine kinase activity"/>
    <property type="evidence" value="ECO:0007669"/>
    <property type="project" value="UniProtKB-KW"/>
</dbReference>
<evidence type="ECO:0000256" key="6">
    <source>
        <dbReference type="ARBA" id="ARBA00022840"/>
    </source>
</evidence>
<dbReference type="Gene3D" id="3.30.200.20">
    <property type="entry name" value="Phosphorylase Kinase, domain 1"/>
    <property type="match status" value="1"/>
</dbReference>
<sequence>MPGERTDGLAGTLLAGRYRISGLLGRGGMATVYRAADETLGREVAVKVFATDSADPGEVERQEGEVRMLAGLSHPGLVTLFDVGDDVVADRALAFIVMEIVDGTTLADRMKEGPLPGPEVARIGGILADALGYIHRRGVVHRDVKPANVLLATPEDDDEPAAAKLTDFGIARLVDGTRLTSTGSIVGTVSYLSPEQALGEEVGAPTDVYALGLVLLECLTGRRTFPGTAAESTMARVVRDPEIPARLGPAWVDLLSRMTRRDPAARPTAREVAAELRTGRAPASAVDEPTAASTRVMPAAGAGLGATGLGATAAYPAAAYLAAADPDARTERFAAAPTPPVARADAATARAPRTAPAAARPAADRDPAARRGARTLSIAVVSVLVAAAAVVGVVTYTSWQAGEVSYPSVPGPLGASLEELQKSVEDAP</sequence>
<evidence type="ECO:0000256" key="7">
    <source>
        <dbReference type="PROSITE-ProRule" id="PRU10141"/>
    </source>
</evidence>
<evidence type="ECO:0000256" key="1">
    <source>
        <dbReference type="ARBA" id="ARBA00012513"/>
    </source>
</evidence>
<keyword evidence="9" id="KW-0472">Membrane</keyword>
<dbReference type="AlphaFoldDB" id="A0A251XW07"/>
<dbReference type="GO" id="GO:0005524">
    <property type="term" value="F:ATP binding"/>
    <property type="evidence" value="ECO:0007669"/>
    <property type="project" value="UniProtKB-UniRule"/>
</dbReference>
<gene>
    <name evidence="11" type="primary">prkC</name>
    <name evidence="11" type="ORF">CMsap09_12175</name>
</gene>
<keyword evidence="3" id="KW-0808">Transferase</keyword>
<keyword evidence="9" id="KW-0812">Transmembrane</keyword>
<dbReference type="PROSITE" id="PS50011">
    <property type="entry name" value="PROTEIN_KINASE_DOM"/>
    <property type="match status" value="1"/>
</dbReference>
<feature type="binding site" evidence="7">
    <location>
        <position position="47"/>
    </location>
    <ligand>
        <name>ATP</name>
        <dbReference type="ChEBI" id="CHEBI:30616"/>
    </ligand>
</feature>
<feature type="transmembrane region" description="Helical" evidence="9">
    <location>
        <begin position="375"/>
        <end position="399"/>
    </location>
</feature>
<keyword evidence="9" id="KW-1133">Transmembrane helix</keyword>
<evidence type="ECO:0000256" key="3">
    <source>
        <dbReference type="ARBA" id="ARBA00022679"/>
    </source>
</evidence>
<keyword evidence="2" id="KW-0723">Serine/threonine-protein kinase</keyword>